<dbReference type="AlphaFoldDB" id="A0A7K3WSH2"/>
<dbReference type="PROSITE" id="PS51257">
    <property type="entry name" value="PROKAR_LIPOPROTEIN"/>
    <property type="match status" value="1"/>
</dbReference>
<protein>
    <recommendedName>
        <fullName evidence="4">Tetratricopeptide repeat protein</fullName>
    </recommendedName>
</protein>
<dbReference type="SUPFAM" id="SSF48452">
    <property type="entry name" value="TPR-like"/>
    <property type="match status" value="1"/>
</dbReference>
<dbReference type="Gene3D" id="1.25.40.10">
    <property type="entry name" value="Tetratricopeptide repeat domain"/>
    <property type="match status" value="1"/>
</dbReference>
<sequence>MRLSNVKALALVAIIGFATAACGGLGKMAKYAETIKYDVQPNPLIVRGDSVELNINGNFPGKYFSKKAMVELTPTLTYAAGSTPYKMVSFQGESAPGNATVIPYETGKNFTYSDKVAYKPEMKDSELMLNILGKQGSKEKAFDPFKLADGVITTPLLVMSDDMSIIAKDKFTRTTSHEANAVINYLVNSSVVRSTELRDDDMKAIDSFLKAYGTNSDYEFKGATILAYASPEGEISLNENLAVERAESAQKAVANVMKSHKVNFDADKFFNLVPKGEDWEGFKEKMIASDIADKELILRILTMYADVAEREREIKNLAATYTEVAEKILPALRRSQITVNYDIVGRTDDEIIILARSANADSLSIEEMLYAATLSDDMNEQNAIYEKASQTYPNDYRAYNNMGVMKMKKNDMNGAKQMFETAQSKEDNTFSKNNLAVIKRLSGDRKGAATGYSSAAGGGDEVNYNMGILDIMNGNYQSAIQNMKGYNTYNKALAQVLSGNNEAALSTLNQSDAKDTAEGQYLKAIIGARMNDASMVSNSLKASYALDASLKERAAEDLEFRNFQNEIM</sequence>
<evidence type="ECO:0000256" key="1">
    <source>
        <dbReference type="SAM" id="SignalP"/>
    </source>
</evidence>
<organism evidence="2 3">
    <name type="scientific">Cryomorpha ignava</name>
    <dbReference type="NCBI Taxonomy" id="101383"/>
    <lineage>
        <taxon>Bacteria</taxon>
        <taxon>Pseudomonadati</taxon>
        <taxon>Bacteroidota</taxon>
        <taxon>Flavobacteriia</taxon>
        <taxon>Flavobacteriales</taxon>
        <taxon>Cryomorphaceae</taxon>
        <taxon>Cryomorpha</taxon>
    </lineage>
</organism>
<keyword evidence="1" id="KW-0732">Signal</keyword>
<feature type="chain" id="PRO_5029836953" description="Tetratricopeptide repeat protein" evidence="1">
    <location>
        <begin position="21"/>
        <end position="568"/>
    </location>
</feature>
<accession>A0A7K3WSH2</accession>
<keyword evidence="3" id="KW-1185">Reference proteome</keyword>
<evidence type="ECO:0000313" key="3">
    <source>
        <dbReference type="Proteomes" id="UP000486602"/>
    </source>
</evidence>
<evidence type="ECO:0000313" key="2">
    <source>
        <dbReference type="EMBL" id="NEN24021.1"/>
    </source>
</evidence>
<dbReference type="RefSeq" id="WP_163285415.1">
    <property type="nucleotide sequence ID" value="NZ_JAAGVY010000018.1"/>
</dbReference>
<dbReference type="InterPro" id="IPR011990">
    <property type="entry name" value="TPR-like_helical_dom_sf"/>
</dbReference>
<evidence type="ECO:0008006" key="4">
    <source>
        <dbReference type="Google" id="ProtNLM"/>
    </source>
</evidence>
<dbReference type="Proteomes" id="UP000486602">
    <property type="component" value="Unassembled WGS sequence"/>
</dbReference>
<name>A0A7K3WSH2_9FLAO</name>
<proteinExistence type="predicted"/>
<comment type="caution">
    <text evidence="2">The sequence shown here is derived from an EMBL/GenBank/DDBJ whole genome shotgun (WGS) entry which is preliminary data.</text>
</comment>
<dbReference type="EMBL" id="JAAGVY010000018">
    <property type="protein sequence ID" value="NEN24021.1"/>
    <property type="molecule type" value="Genomic_DNA"/>
</dbReference>
<gene>
    <name evidence="2" type="ORF">G3O08_10970</name>
</gene>
<feature type="signal peptide" evidence="1">
    <location>
        <begin position="1"/>
        <end position="20"/>
    </location>
</feature>
<reference evidence="2 3" key="1">
    <citation type="submission" date="2020-02" db="EMBL/GenBank/DDBJ databases">
        <title>Out from the shadows clarifying the taxonomy of the family Cryomorphaceae and related taxa by utilizing the GTDB taxonomic framework.</title>
        <authorList>
            <person name="Bowman J.P."/>
        </authorList>
    </citation>
    <scope>NUCLEOTIDE SEQUENCE [LARGE SCALE GENOMIC DNA]</scope>
    <source>
        <strain evidence="2 3">QSSC 1-22</strain>
    </source>
</reference>